<accession>A0ABR0BGQ1</accession>
<evidence type="ECO:0000313" key="1">
    <source>
        <dbReference type="EMBL" id="KAK4076899.1"/>
    </source>
</evidence>
<protein>
    <recommendedName>
        <fullName evidence="3">FluG domain-containing protein</fullName>
    </recommendedName>
</protein>
<dbReference type="InterPro" id="IPR021842">
    <property type="entry name" value="DUF3435"/>
</dbReference>
<organism evidence="1 2">
    <name type="scientific">Purpureocillium lilacinum</name>
    <name type="common">Paecilomyces lilacinus</name>
    <dbReference type="NCBI Taxonomy" id="33203"/>
    <lineage>
        <taxon>Eukaryota</taxon>
        <taxon>Fungi</taxon>
        <taxon>Dikarya</taxon>
        <taxon>Ascomycota</taxon>
        <taxon>Pezizomycotina</taxon>
        <taxon>Sordariomycetes</taxon>
        <taxon>Hypocreomycetidae</taxon>
        <taxon>Hypocreales</taxon>
        <taxon>Ophiocordycipitaceae</taxon>
        <taxon>Purpureocillium</taxon>
    </lineage>
</organism>
<dbReference type="Proteomes" id="UP001287286">
    <property type="component" value="Unassembled WGS sequence"/>
</dbReference>
<keyword evidence="2" id="KW-1185">Reference proteome</keyword>
<comment type="caution">
    <text evidence="1">The sequence shown here is derived from an EMBL/GenBank/DDBJ whole genome shotgun (WGS) entry which is preliminary data.</text>
</comment>
<evidence type="ECO:0000313" key="2">
    <source>
        <dbReference type="Proteomes" id="UP001287286"/>
    </source>
</evidence>
<gene>
    <name evidence="1" type="ORF">Purlil1_12523</name>
</gene>
<dbReference type="EMBL" id="JAWRVI010000109">
    <property type="protein sequence ID" value="KAK4076899.1"/>
    <property type="molecule type" value="Genomic_DNA"/>
</dbReference>
<dbReference type="Pfam" id="PF11917">
    <property type="entry name" value="DUF3435"/>
    <property type="match status" value="1"/>
</dbReference>
<proteinExistence type="predicted"/>
<dbReference type="PANTHER" id="PTHR37535">
    <property type="entry name" value="FLUG DOMAIN PROTEIN"/>
    <property type="match status" value="1"/>
</dbReference>
<evidence type="ECO:0008006" key="3">
    <source>
        <dbReference type="Google" id="ProtNLM"/>
    </source>
</evidence>
<dbReference type="PANTHER" id="PTHR37535:SF4">
    <property type="entry name" value="FLUG DOMAIN-CONTAINING PROTEIN"/>
    <property type="match status" value="1"/>
</dbReference>
<name>A0ABR0BGQ1_PURLI</name>
<sequence>MCGTQIRLDAPAGSQQLSIITPTLLDKELQVTAAKYLPDSRLHVLFPVATTTHEAKNRERRLKNVILTRELSAAGNASDAVRDQMMRHNPRWATFNGAYINEKVVFHLERIVAGEPTDDCLIDLFTHMSLTRDPEVRQDMVPDEVWQSLGADPEILELGVQRDKMKNGRYRIRGTKHEDKVRELTKTIRTKRAQREKSLRQYYREYYFYHRPTWETERQLAEDGHDDHNNAYSAPAIDLHIPESARLAELLCQQMDDLDFDGFLRLRVEVAELMVSLIRKRETAKRRRIVNMTPSDVTCSSEDKSPKPDTFPLLMRKTQCPHCISDEAISAEERTFSYCRPAVMNDHFDREHLVTLEQMKRDGFISCSHPKCQEADLKLKSLDHFRNHVARVHGVALKPSQR</sequence>
<reference evidence="1 2" key="1">
    <citation type="journal article" date="2024" name="Microbiol. Resour. Announc.">
        <title>Genome annotations for the ascomycete fungi Trichoderma harzianum, Trichoderma aggressivum, and Purpureocillium lilacinum.</title>
        <authorList>
            <person name="Beijen E.P.W."/>
            <person name="Ohm R.A."/>
        </authorList>
    </citation>
    <scope>NUCLEOTIDE SEQUENCE [LARGE SCALE GENOMIC DNA]</scope>
    <source>
        <strain evidence="1 2">CBS 150709</strain>
    </source>
</reference>